<evidence type="ECO:0000256" key="1">
    <source>
        <dbReference type="ARBA" id="ARBA00022723"/>
    </source>
</evidence>
<dbReference type="SUPFAM" id="SSF57903">
    <property type="entry name" value="FYVE/PHD zinc finger"/>
    <property type="match status" value="2"/>
</dbReference>
<feature type="compositionally biased region" description="Low complexity" evidence="8">
    <location>
        <begin position="452"/>
        <end position="466"/>
    </location>
</feature>
<keyword evidence="2" id="KW-0677">Repeat</keyword>
<evidence type="ECO:0000256" key="3">
    <source>
        <dbReference type="ARBA" id="ARBA00022771"/>
    </source>
</evidence>
<dbReference type="GO" id="GO:0030424">
    <property type="term" value="C:axon"/>
    <property type="evidence" value="ECO:0007669"/>
    <property type="project" value="TreeGrafter"/>
</dbReference>
<feature type="region of interest" description="Disordered" evidence="8">
    <location>
        <begin position="107"/>
        <end position="134"/>
    </location>
</feature>
<feature type="non-terminal residue" evidence="10">
    <location>
        <position position="1"/>
    </location>
</feature>
<dbReference type="GO" id="GO:1904071">
    <property type="term" value="P:presynaptic active zone assembly"/>
    <property type="evidence" value="ECO:0007669"/>
    <property type="project" value="TreeGrafter"/>
</dbReference>
<keyword evidence="4" id="KW-0862">Zinc</keyword>
<dbReference type="GO" id="GO:0098982">
    <property type="term" value="C:GABA-ergic synapse"/>
    <property type="evidence" value="ECO:0007669"/>
    <property type="project" value="TreeGrafter"/>
</dbReference>
<keyword evidence="11" id="KW-1185">Reference proteome</keyword>
<evidence type="ECO:0000256" key="6">
    <source>
        <dbReference type="ARBA" id="ARBA00023273"/>
    </source>
</evidence>
<feature type="compositionally biased region" description="Low complexity" evidence="8">
    <location>
        <begin position="338"/>
        <end position="354"/>
    </location>
</feature>
<keyword evidence="3" id="KW-0863">Zinc-finger</keyword>
<dbReference type="PANTHER" id="PTHR14113:SF11">
    <property type="entry name" value="PROTEIN PICCOLO ISOFORM X1"/>
    <property type="match status" value="1"/>
</dbReference>
<evidence type="ECO:0000256" key="5">
    <source>
        <dbReference type="ARBA" id="ARBA00023018"/>
    </source>
</evidence>
<accession>A0A8S4B644</accession>
<dbReference type="Gene3D" id="3.30.40.10">
    <property type="entry name" value="Zinc/RING finger domain, C3HC4 (zinc finger)"/>
    <property type="match status" value="2"/>
</dbReference>
<dbReference type="InterPro" id="IPR008899">
    <property type="entry name" value="Znf_piccolo"/>
</dbReference>
<dbReference type="Proteomes" id="UP000677803">
    <property type="component" value="Unassembled WGS sequence"/>
</dbReference>
<evidence type="ECO:0000313" key="10">
    <source>
        <dbReference type="EMBL" id="CAG5927522.1"/>
    </source>
</evidence>
<dbReference type="GO" id="GO:0008270">
    <property type="term" value="F:zinc ion binding"/>
    <property type="evidence" value="ECO:0007669"/>
    <property type="project" value="UniProtKB-KW"/>
</dbReference>
<keyword evidence="5" id="KW-0770">Synapse</keyword>
<keyword evidence="6" id="KW-0966">Cell projection</keyword>
<evidence type="ECO:0000256" key="7">
    <source>
        <dbReference type="ARBA" id="ARBA00034101"/>
    </source>
</evidence>
<evidence type="ECO:0000256" key="4">
    <source>
        <dbReference type="ARBA" id="ARBA00022833"/>
    </source>
</evidence>
<comment type="subcellular location">
    <subcellularLocation>
        <location evidence="7">Presynaptic active zone</location>
    </subcellularLocation>
</comment>
<feature type="compositionally biased region" description="Basic residues" evidence="8">
    <location>
        <begin position="112"/>
        <end position="125"/>
    </location>
</feature>
<feature type="compositionally biased region" description="Low complexity" evidence="8">
    <location>
        <begin position="310"/>
        <end position="329"/>
    </location>
</feature>
<protein>
    <submittedName>
        <fullName evidence="10">(Atlantic silverside) hypothetical protein</fullName>
    </submittedName>
</protein>
<dbReference type="GO" id="GO:0098978">
    <property type="term" value="C:glutamatergic synapse"/>
    <property type="evidence" value="ECO:0007669"/>
    <property type="project" value="TreeGrafter"/>
</dbReference>
<dbReference type="AlphaFoldDB" id="A0A8S4B644"/>
<sequence>KVRDHLVKGLNQVKVLLAKDHLVRDPGKDHLVRDPGKVRDHQVKALNQVKDLLAKDHLVRDPSKVKDHQVRGLNQAKVPLAKDPDKARVHQVKVQNQVKVLLVKDPQGRAPGRVKGHQAKGHQGNRHPDLARRNQHSRKVAQFNKDLGNLDPKIRVHKRQGPDLVSKELESLQAHSVHCLNTGSKEPPNYNNCTECKSQVCSLCGFSPPDSAGKEWLCLNCQMQRAMGGMDPPGMTKPKQGSAPPSPQRQASGKPGKLLIKQQSTTDHGLTPPTTPRQKSPGATSPGPLSPGSSLGGSPKIDPKTGRPIQQRSSPQQSPSKAKQESSFFGGLGGISLGGLTDAAKPPAAASQAAESVTGKLFGGFGGLMESSKPQPQAASKQEESVAGKLFGGFGGLTESAKPPAAASQMFSFGSSLLSSASNLVTGEDDKAPESPPGSPPDSAPGSPPDSPFSGPGSPPDSDSAPDTPPAKAKKPPRTISVEQEEKASAAPVAPAPAAKGNCPLCNVELSIGPADTPNYSLCTECKKEVCNLCGFNPTPHLG</sequence>
<evidence type="ECO:0000256" key="8">
    <source>
        <dbReference type="SAM" id="MobiDB-lite"/>
    </source>
</evidence>
<keyword evidence="1" id="KW-0479">Metal-binding</keyword>
<proteinExistence type="predicted"/>
<reference evidence="10" key="1">
    <citation type="submission" date="2021-05" db="EMBL/GenBank/DDBJ databases">
        <authorList>
            <person name="Tigano A."/>
        </authorList>
    </citation>
    <scope>NUCLEOTIDE SEQUENCE</scope>
</reference>
<comment type="caution">
    <text evidence="10">The sequence shown here is derived from an EMBL/GenBank/DDBJ whole genome shotgun (WGS) entry which is preliminary data.</text>
</comment>
<feature type="non-terminal residue" evidence="10">
    <location>
        <position position="543"/>
    </location>
</feature>
<feature type="region of interest" description="Disordered" evidence="8">
    <location>
        <begin position="422"/>
        <end position="497"/>
    </location>
</feature>
<dbReference type="InterPro" id="IPR011011">
    <property type="entry name" value="Znf_FYVE_PHD"/>
</dbReference>
<dbReference type="PANTHER" id="PTHR14113">
    <property type="entry name" value="PICCOLO/BASSOON"/>
    <property type="match status" value="1"/>
</dbReference>
<dbReference type="EMBL" id="CAJRST010011113">
    <property type="protein sequence ID" value="CAG5927522.1"/>
    <property type="molecule type" value="Genomic_DNA"/>
</dbReference>
<organism evidence="10 11">
    <name type="scientific">Menidia menidia</name>
    <name type="common">Atlantic silverside</name>
    <dbReference type="NCBI Taxonomy" id="238744"/>
    <lineage>
        <taxon>Eukaryota</taxon>
        <taxon>Metazoa</taxon>
        <taxon>Chordata</taxon>
        <taxon>Craniata</taxon>
        <taxon>Vertebrata</taxon>
        <taxon>Euteleostomi</taxon>
        <taxon>Actinopterygii</taxon>
        <taxon>Neopterygii</taxon>
        <taxon>Teleostei</taxon>
        <taxon>Neoteleostei</taxon>
        <taxon>Acanthomorphata</taxon>
        <taxon>Ovalentaria</taxon>
        <taxon>Atherinomorphae</taxon>
        <taxon>Atheriniformes</taxon>
        <taxon>Atherinopsidae</taxon>
        <taxon>Menidiinae</taxon>
        <taxon>Menidia</taxon>
    </lineage>
</organism>
<dbReference type="GO" id="GO:0098882">
    <property type="term" value="F:structural constituent of presynaptic active zone"/>
    <property type="evidence" value="ECO:0007669"/>
    <property type="project" value="TreeGrafter"/>
</dbReference>
<feature type="domain" description="Zinc finger piccolo-type" evidence="9">
    <location>
        <begin position="502"/>
        <end position="542"/>
    </location>
</feature>
<dbReference type="GO" id="GO:0048788">
    <property type="term" value="C:cytoskeleton of presynaptic active zone"/>
    <property type="evidence" value="ECO:0007669"/>
    <property type="project" value="TreeGrafter"/>
</dbReference>
<evidence type="ECO:0000259" key="9">
    <source>
        <dbReference type="Pfam" id="PF05715"/>
    </source>
</evidence>
<dbReference type="InterPro" id="IPR013083">
    <property type="entry name" value="Znf_RING/FYVE/PHD"/>
</dbReference>
<dbReference type="InterPro" id="IPR052098">
    <property type="entry name" value="Presynaptic_Scaffold_Bsn/Pclo"/>
</dbReference>
<evidence type="ECO:0000313" key="11">
    <source>
        <dbReference type="Proteomes" id="UP000677803"/>
    </source>
</evidence>
<dbReference type="GO" id="GO:0035418">
    <property type="term" value="P:protein localization to synapse"/>
    <property type="evidence" value="ECO:0007669"/>
    <property type="project" value="TreeGrafter"/>
</dbReference>
<feature type="compositionally biased region" description="Pro residues" evidence="8">
    <location>
        <begin position="434"/>
        <end position="451"/>
    </location>
</feature>
<feature type="region of interest" description="Disordered" evidence="8">
    <location>
        <begin position="229"/>
        <end position="384"/>
    </location>
</feature>
<name>A0A8S4B644_9TELE</name>
<feature type="domain" description="Zinc finger piccolo-type" evidence="9">
    <location>
        <begin position="180"/>
        <end position="227"/>
    </location>
</feature>
<feature type="compositionally biased region" description="Low complexity" evidence="8">
    <location>
        <begin position="280"/>
        <end position="299"/>
    </location>
</feature>
<gene>
    <name evidence="10" type="ORF">MMEN_LOCUS11368</name>
</gene>
<dbReference type="OrthoDB" id="10059918at2759"/>
<dbReference type="Pfam" id="PF05715">
    <property type="entry name" value="zf-piccolo"/>
    <property type="match status" value="2"/>
</dbReference>
<evidence type="ECO:0000256" key="2">
    <source>
        <dbReference type="ARBA" id="ARBA00022737"/>
    </source>
</evidence>